<evidence type="ECO:0000256" key="6">
    <source>
        <dbReference type="ARBA" id="ARBA00023277"/>
    </source>
</evidence>
<dbReference type="GeneID" id="18822475"/>
<feature type="chain" id="PRO_5003886182" description="chitinase" evidence="12">
    <location>
        <begin position="24"/>
        <end position="451"/>
    </location>
</feature>
<comment type="similarity">
    <text evidence="10">Belongs to the glycosyl hydrolase 18 family.</text>
</comment>
<dbReference type="RefSeq" id="XP_007331470.1">
    <property type="nucleotide sequence ID" value="XM_007331408.1"/>
</dbReference>
<dbReference type="InterPro" id="IPR036573">
    <property type="entry name" value="CBM_sf_5/12"/>
</dbReference>
<dbReference type="KEGG" id="abp:AGABI1DRAFT107881"/>
<keyword evidence="5" id="KW-0146">Chitin degradation</keyword>
<dbReference type="CDD" id="cd12215">
    <property type="entry name" value="ChiC_BD"/>
    <property type="match status" value="1"/>
</dbReference>
<dbReference type="PROSITE" id="PS01095">
    <property type="entry name" value="GH18_1"/>
    <property type="match status" value="1"/>
</dbReference>
<dbReference type="GO" id="GO:0008843">
    <property type="term" value="F:endochitinase activity"/>
    <property type="evidence" value="ECO:0007669"/>
    <property type="project" value="UniProtKB-EC"/>
</dbReference>
<protein>
    <recommendedName>
        <fullName evidence="2">chitinase</fullName>
        <ecNumber evidence="2">3.2.1.14</ecNumber>
    </recommendedName>
</protein>
<proteinExistence type="inferred from homology"/>
<evidence type="ECO:0000256" key="2">
    <source>
        <dbReference type="ARBA" id="ARBA00012729"/>
    </source>
</evidence>
<dbReference type="InterPro" id="IPR050542">
    <property type="entry name" value="Glycosyl_Hydrlase18_Chitinase"/>
</dbReference>
<dbReference type="PROSITE" id="PS51910">
    <property type="entry name" value="GH18_2"/>
    <property type="match status" value="1"/>
</dbReference>
<feature type="domain" description="GH18" evidence="13">
    <location>
        <begin position="30"/>
        <end position="330"/>
    </location>
</feature>
<evidence type="ECO:0000259" key="13">
    <source>
        <dbReference type="PROSITE" id="PS51910"/>
    </source>
</evidence>
<dbReference type="InParanoid" id="K5X5F3"/>
<dbReference type="InterPro" id="IPR001223">
    <property type="entry name" value="Glyco_hydro18_cat"/>
</dbReference>
<dbReference type="Pfam" id="PF02839">
    <property type="entry name" value="CBM_5_12"/>
    <property type="match status" value="1"/>
</dbReference>
<evidence type="ECO:0000256" key="12">
    <source>
        <dbReference type="SAM" id="SignalP"/>
    </source>
</evidence>
<evidence type="ECO:0000256" key="11">
    <source>
        <dbReference type="SAM" id="MobiDB-lite"/>
    </source>
</evidence>
<dbReference type="Gene3D" id="2.10.10.20">
    <property type="entry name" value="Carbohydrate-binding module superfamily 5/12"/>
    <property type="match status" value="1"/>
</dbReference>
<dbReference type="SUPFAM" id="SSF51055">
    <property type="entry name" value="Carbohydrate binding domain"/>
    <property type="match status" value="1"/>
</dbReference>
<dbReference type="PANTHER" id="PTHR45708:SF49">
    <property type="entry name" value="ENDOCHITINASE"/>
    <property type="match status" value="1"/>
</dbReference>
<dbReference type="eggNOG" id="KOG4701">
    <property type="taxonomic scope" value="Eukaryota"/>
</dbReference>
<name>K5X5F3_AGABU</name>
<dbReference type="AlphaFoldDB" id="K5X5F3"/>
<keyword evidence="6" id="KW-0119">Carbohydrate metabolism</keyword>
<dbReference type="InterPro" id="IPR003610">
    <property type="entry name" value="CBM5/12"/>
</dbReference>
<gene>
    <name evidence="14" type="ORF">AGABI1DRAFT_107881</name>
</gene>
<comment type="catalytic activity">
    <reaction evidence="1">
        <text>Random endo-hydrolysis of N-acetyl-beta-D-glucosaminide (1-&gt;4)-beta-linkages in chitin and chitodextrins.</text>
        <dbReference type="EC" id="3.2.1.14"/>
    </reaction>
</comment>
<dbReference type="InterPro" id="IPR045321">
    <property type="entry name" value="Cts1-like"/>
</dbReference>
<dbReference type="GO" id="GO:0006032">
    <property type="term" value="P:chitin catabolic process"/>
    <property type="evidence" value="ECO:0007669"/>
    <property type="project" value="UniProtKB-KW"/>
</dbReference>
<dbReference type="GO" id="GO:0005576">
    <property type="term" value="C:extracellular region"/>
    <property type="evidence" value="ECO:0007669"/>
    <property type="project" value="InterPro"/>
</dbReference>
<keyword evidence="12" id="KW-0732">Signal</keyword>
<evidence type="ECO:0000313" key="14">
    <source>
        <dbReference type="EMBL" id="EKM78157.1"/>
    </source>
</evidence>
<dbReference type="GO" id="GO:0000272">
    <property type="term" value="P:polysaccharide catabolic process"/>
    <property type="evidence" value="ECO:0007669"/>
    <property type="project" value="UniProtKB-KW"/>
</dbReference>
<dbReference type="SMART" id="SM00495">
    <property type="entry name" value="ChtBD3"/>
    <property type="match status" value="1"/>
</dbReference>
<evidence type="ECO:0000256" key="4">
    <source>
        <dbReference type="ARBA" id="ARBA00022801"/>
    </source>
</evidence>
<dbReference type="Gene3D" id="3.20.20.80">
    <property type="entry name" value="Glycosidases"/>
    <property type="match status" value="1"/>
</dbReference>
<sequence length="451" mass="48431">MTLIKNCLGLIASSFLFASGVLAFDNSRNDNVAVYWGQNSYGATHGSDTANWQKSLSTYCQDDAIDAIPVAFLNVFFSIGGQPEINLSNICGGGAVFPGTNLANCQFLAQDIRTCQSRGKIITLSLGGASGAAFFSSDAQGEAFADTVWNLFLGGSSSTRPFGDAILDGVDLDIEGGGSTGFAAFVRRIRSRATGASKKYYVTAAPQCPFPDGNLGAVLNAVGFDAVYVQFYNNFCGLTNFDNPNAWNFATWDNWAKTQSPNRNVKIYIGAPASSTSAGSGFVDINRLSSIARTTRSQFSSFGGVMLWDASQAVANNRFDLAIKNALRGGGGTPQPTSTTAAPTNTPPPNSGTCASVSAWRSDIAYNGGERVTFNGHLWQNKWWSQADTPQAQPGFGPTSDRVPVGSQLLRQLRRKPLRRARMAKRALAHVYPREPLESEFYMYDHVLIKS</sequence>
<dbReference type="OrthoDB" id="6020543at2759"/>
<organism evidence="14 15">
    <name type="scientific">Agaricus bisporus var. burnettii (strain JB137-S8 / ATCC MYA-4627 / FGSC 10392)</name>
    <name type="common">White button mushroom</name>
    <dbReference type="NCBI Taxonomy" id="597362"/>
    <lineage>
        <taxon>Eukaryota</taxon>
        <taxon>Fungi</taxon>
        <taxon>Dikarya</taxon>
        <taxon>Basidiomycota</taxon>
        <taxon>Agaricomycotina</taxon>
        <taxon>Agaricomycetes</taxon>
        <taxon>Agaricomycetidae</taxon>
        <taxon>Agaricales</taxon>
        <taxon>Agaricineae</taxon>
        <taxon>Agaricaceae</taxon>
        <taxon>Agaricus</taxon>
    </lineage>
</organism>
<evidence type="ECO:0000256" key="8">
    <source>
        <dbReference type="ARBA" id="ARBA00023326"/>
    </source>
</evidence>
<keyword evidence="3" id="KW-0147">Chitin-binding</keyword>
<keyword evidence="8" id="KW-0624">Polysaccharide degradation</keyword>
<dbReference type="PANTHER" id="PTHR45708">
    <property type="entry name" value="ENDOCHITINASE"/>
    <property type="match status" value="1"/>
</dbReference>
<dbReference type="EC" id="3.2.1.14" evidence="2"/>
<keyword evidence="7 9" id="KW-0326">Glycosidase</keyword>
<keyword evidence="15" id="KW-1185">Reference proteome</keyword>
<dbReference type="GO" id="GO:0030246">
    <property type="term" value="F:carbohydrate binding"/>
    <property type="evidence" value="ECO:0007669"/>
    <property type="project" value="InterPro"/>
</dbReference>
<dbReference type="InterPro" id="IPR001579">
    <property type="entry name" value="Glyco_hydro_18_chit_AS"/>
</dbReference>
<evidence type="ECO:0000313" key="15">
    <source>
        <dbReference type="Proteomes" id="UP000008493"/>
    </source>
</evidence>
<reference evidence="15" key="1">
    <citation type="journal article" date="2012" name="Proc. Natl. Acad. Sci. U.S.A.">
        <title>Genome sequence of the button mushroom Agaricus bisporus reveals mechanisms governing adaptation to a humic-rich ecological niche.</title>
        <authorList>
            <person name="Morin E."/>
            <person name="Kohler A."/>
            <person name="Baker A.R."/>
            <person name="Foulongne-Oriol M."/>
            <person name="Lombard V."/>
            <person name="Nagy L.G."/>
            <person name="Ohm R.A."/>
            <person name="Patyshakuliyeva A."/>
            <person name="Brun A."/>
            <person name="Aerts A.L."/>
            <person name="Bailey A.M."/>
            <person name="Billette C."/>
            <person name="Coutinho P.M."/>
            <person name="Deakin G."/>
            <person name="Doddapaneni H."/>
            <person name="Floudas D."/>
            <person name="Grimwood J."/>
            <person name="Hilden K."/>
            <person name="Kuees U."/>
            <person name="LaButti K.M."/>
            <person name="Lapidus A."/>
            <person name="Lindquist E.A."/>
            <person name="Lucas S.M."/>
            <person name="Murat C."/>
            <person name="Riley R.W."/>
            <person name="Salamov A.A."/>
            <person name="Schmutz J."/>
            <person name="Subramanian V."/>
            <person name="Woesten H.A.B."/>
            <person name="Xu J."/>
            <person name="Eastwood D.C."/>
            <person name="Foster G.D."/>
            <person name="Sonnenberg A.S."/>
            <person name="Cullen D."/>
            <person name="de Vries R.P."/>
            <person name="Lundell T."/>
            <person name="Hibbett D.S."/>
            <person name="Henrissat B."/>
            <person name="Burton K.S."/>
            <person name="Kerrigan R.W."/>
            <person name="Challen M.P."/>
            <person name="Grigoriev I.V."/>
            <person name="Martin F."/>
        </authorList>
    </citation>
    <scope>NUCLEOTIDE SEQUENCE [LARGE SCALE GENOMIC DNA]</scope>
    <source>
        <strain evidence="15">JB137-S8 / ATCC MYA-4627 / FGSC 10392</strain>
    </source>
</reference>
<dbReference type="EMBL" id="JH971393">
    <property type="protein sequence ID" value="EKM78157.1"/>
    <property type="molecule type" value="Genomic_DNA"/>
</dbReference>
<evidence type="ECO:0000256" key="1">
    <source>
        <dbReference type="ARBA" id="ARBA00000822"/>
    </source>
</evidence>
<dbReference type="InterPro" id="IPR017853">
    <property type="entry name" value="GH"/>
</dbReference>
<evidence type="ECO:0000256" key="9">
    <source>
        <dbReference type="RuleBase" id="RU000489"/>
    </source>
</evidence>
<accession>K5X5F3</accession>
<dbReference type="Proteomes" id="UP000008493">
    <property type="component" value="Unassembled WGS sequence"/>
</dbReference>
<dbReference type="SUPFAM" id="SSF51445">
    <property type="entry name" value="(Trans)glycosidases"/>
    <property type="match status" value="1"/>
</dbReference>
<feature type="compositionally biased region" description="Low complexity" evidence="11">
    <location>
        <begin position="334"/>
        <end position="344"/>
    </location>
</feature>
<evidence type="ECO:0000256" key="7">
    <source>
        <dbReference type="ARBA" id="ARBA00023295"/>
    </source>
</evidence>
<dbReference type="HOGENOM" id="CLU_007818_1_2_1"/>
<evidence type="ECO:0000256" key="3">
    <source>
        <dbReference type="ARBA" id="ARBA00022669"/>
    </source>
</evidence>
<dbReference type="GO" id="GO:0008061">
    <property type="term" value="F:chitin binding"/>
    <property type="evidence" value="ECO:0007669"/>
    <property type="project" value="UniProtKB-KW"/>
</dbReference>
<feature type="region of interest" description="Disordered" evidence="11">
    <location>
        <begin position="327"/>
        <end position="354"/>
    </location>
</feature>
<feature type="signal peptide" evidence="12">
    <location>
        <begin position="1"/>
        <end position="23"/>
    </location>
</feature>
<evidence type="ECO:0000256" key="5">
    <source>
        <dbReference type="ARBA" id="ARBA00023024"/>
    </source>
</evidence>
<evidence type="ECO:0000256" key="10">
    <source>
        <dbReference type="RuleBase" id="RU004453"/>
    </source>
</evidence>
<dbReference type="CDD" id="cd02877">
    <property type="entry name" value="GH18_hevamine_XipI_class_III"/>
    <property type="match status" value="1"/>
</dbReference>
<dbReference type="Pfam" id="PF00704">
    <property type="entry name" value="Glyco_hydro_18"/>
    <property type="match status" value="1"/>
</dbReference>
<keyword evidence="4 9" id="KW-0378">Hydrolase</keyword>
<dbReference type="OMA" id="GTTCFAY"/>
<dbReference type="STRING" id="597362.K5X5F3"/>